<protein>
    <submittedName>
        <fullName evidence="1">Uncharacterized protein</fullName>
    </submittedName>
</protein>
<sequence>MAEVCLKRQSMSAKKILRKWLAHILDISKTMCLARQEV</sequence>
<proteinExistence type="predicted"/>
<evidence type="ECO:0000313" key="1">
    <source>
        <dbReference type="EMBL" id="MBX64447.1"/>
    </source>
</evidence>
<reference evidence="1" key="1">
    <citation type="submission" date="2018-02" db="EMBL/GenBank/DDBJ databases">
        <title>Rhizophora mucronata_Transcriptome.</title>
        <authorList>
            <person name="Meera S.P."/>
            <person name="Sreeshan A."/>
            <person name="Augustine A."/>
        </authorList>
    </citation>
    <scope>NUCLEOTIDE SEQUENCE</scope>
    <source>
        <tissue evidence="1">Leaf</tissue>
    </source>
</reference>
<organism evidence="1">
    <name type="scientific">Rhizophora mucronata</name>
    <name type="common">Asiatic mangrove</name>
    <dbReference type="NCBI Taxonomy" id="61149"/>
    <lineage>
        <taxon>Eukaryota</taxon>
        <taxon>Viridiplantae</taxon>
        <taxon>Streptophyta</taxon>
        <taxon>Embryophyta</taxon>
        <taxon>Tracheophyta</taxon>
        <taxon>Spermatophyta</taxon>
        <taxon>Magnoliopsida</taxon>
        <taxon>eudicotyledons</taxon>
        <taxon>Gunneridae</taxon>
        <taxon>Pentapetalae</taxon>
        <taxon>rosids</taxon>
        <taxon>fabids</taxon>
        <taxon>Malpighiales</taxon>
        <taxon>Rhizophoraceae</taxon>
        <taxon>Rhizophora</taxon>
    </lineage>
</organism>
<accession>A0A2P2QC05</accession>
<dbReference type="AlphaFoldDB" id="A0A2P2QC05"/>
<name>A0A2P2QC05_RHIMU</name>
<dbReference type="EMBL" id="GGEC01083963">
    <property type="protein sequence ID" value="MBX64447.1"/>
    <property type="molecule type" value="Transcribed_RNA"/>
</dbReference>